<feature type="non-terminal residue" evidence="2">
    <location>
        <position position="1"/>
    </location>
</feature>
<dbReference type="CTD" id="4509"/>
<accession>A0A0C4ZTS3</accession>
<evidence type="ECO:0000313" key="2">
    <source>
        <dbReference type="EMBL" id="AJJ48422.1"/>
    </source>
</evidence>
<dbReference type="RefSeq" id="YP_009122507.1">
    <property type="nucleotide sequence ID" value="NC_026538.1"/>
</dbReference>
<geneLocation type="mitochondrion" evidence="2"/>
<dbReference type="AlphaFoldDB" id="A0A0C4ZTS3"/>
<keyword evidence="1" id="KW-1133">Transmembrane helix</keyword>
<protein>
    <submittedName>
        <fullName evidence="2">Putative ATP synthase F0 subunit 8</fullName>
    </submittedName>
</protein>
<keyword evidence="1" id="KW-0472">Membrane</keyword>
<proteinExistence type="predicted"/>
<gene>
    <name evidence="2" type="primary">ATP8</name>
</gene>
<dbReference type="EMBL" id="KP098540">
    <property type="protein sequence ID" value="AJJ48422.1"/>
    <property type="molecule type" value="Genomic_DNA"/>
</dbReference>
<sequence>LGPFEIPQLSPTYGYLIFLCVLCTLLLLMMFSNCKTLIKTNSELKTKNFALFFGGSLMHSF</sequence>
<feature type="transmembrane region" description="Helical" evidence="1">
    <location>
        <begin position="12"/>
        <end position="31"/>
    </location>
</feature>
<keyword evidence="2" id="KW-0496">Mitochondrion</keyword>
<name>A0A0C4ZTS3_9GAST</name>
<keyword evidence="1" id="KW-0812">Transmembrane</keyword>
<reference evidence="2" key="1">
    <citation type="journal article" date="2015" name="BMC Evol. Biol.">
        <title>Positive selection in development and growth rate regulation genes involved in species divergence of the genus Radix.</title>
        <authorList>
            <person name="Feldmeyer B."/>
            <person name="Greshake B."/>
            <person name="Funke E."/>
            <person name="Ebersberger I."/>
            <person name="Pfenninger M."/>
        </authorList>
    </citation>
    <scope>NUCLEOTIDE SEQUENCE</scope>
    <source>
        <strain evidence="2">ZUE</strain>
    </source>
</reference>
<dbReference type="GeneID" id="23624837"/>
<organism evidence="2">
    <name type="scientific">Radix auricularia</name>
    <dbReference type="NCBI Taxonomy" id="52793"/>
    <lineage>
        <taxon>Eukaryota</taxon>
        <taxon>Metazoa</taxon>
        <taxon>Spiralia</taxon>
        <taxon>Lophotrochozoa</taxon>
        <taxon>Mollusca</taxon>
        <taxon>Gastropoda</taxon>
        <taxon>Heterobranchia</taxon>
        <taxon>Euthyneura</taxon>
        <taxon>Panpulmonata</taxon>
        <taxon>Hygrophila</taxon>
        <taxon>Lymnaeoidea</taxon>
        <taxon>Lymnaeidae</taxon>
        <taxon>Radix</taxon>
    </lineage>
</organism>
<evidence type="ECO:0000256" key="1">
    <source>
        <dbReference type="SAM" id="Phobius"/>
    </source>
</evidence>